<dbReference type="AlphaFoldDB" id="A0A7S4G9Z5"/>
<feature type="compositionally biased region" description="Basic residues" evidence="1">
    <location>
        <begin position="166"/>
        <end position="176"/>
    </location>
</feature>
<sequence length="295" mass="32692">MPDMQKVLLDYGVYIAHCQLEDFVVKCPAAKQQLLDFRYGHDKDTRGSGSISEGDREGETSSRDLGNDDAELLGWCHEKWGTFSQQQVRDLAEAIKESADNFEPTNAGSSAHTCSEASLLKFLKGMSMQEGRANTISRYASRGSGADASDDAVLQGDEEAKGTQNKNKKKKATKAKKQPDNSDALGGGAGDSMRNNHTTTRNLGQQKEQQSVQLQSTHKNGICRSVLDPQKKCNCGGRKAHCLSELARNWKVEKCWYHPHCTLDPAECPYWHKHAEEKNDFLQKARNNGGAAWCR</sequence>
<feature type="region of interest" description="Disordered" evidence="1">
    <location>
        <begin position="44"/>
        <end position="66"/>
    </location>
</feature>
<feature type="compositionally biased region" description="Basic and acidic residues" evidence="1">
    <location>
        <begin position="53"/>
        <end position="66"/>
    </location>
</feature>
<feature type="compositionally biased region" description="Polar residues" evidence="1">
    <location>
        <begin position="193"/>
        <end position="204"/>
    </location>
</feature>
<reference evidence="2" key="1">
    <citation type="submission" date="2021-01" db="EMBL/GenBank/DDBJ databases">
        <authorList>
            <person name="Corre E."/>
            <person name="Pelletier E."/>
            <person name="Niang G."/>
            <person name="Scheremetjew M."/>
            <person name="Finn R."/>
            <person name="Kale V."/>
            <person name="Holt S."/>
            <person name="Cochrane G."/>
            <person name="Meng A."/>
            <person name="Brown T."/>
            <person name="Cohen L."/>
        </authorList>
    </citation>
    <scope>NUCLEOTIDE SEQUENCE</scope>
    <source>
        <strain evidence="2">CCMP1594</strain>
    </source>
</reference>
<name>A0A7S4G9Z5_9EUGL</name>
<feature type="region of interest" description="Disordered" evidence="1">
    <location>
        <begin position="139"/>
        <end position="216"/>
    </location>
</feature>
<proteinExistence type="predicted"/>
<accession>A0A7S4G9Z5</accession>
<feature type="compositionally biased region" description="Low complexity" evidence="1">
    <location>
        <begin position="205"/>
        <end position="215"/>
    </location>
</feature>
<dbReference type="EMBL" id="HBJA01119970">
    <property type="protein sequence ID" value="CAE0829987.1"/>
    <property type="molecule type" value="Transcribed_RNA"/>
</dbReference>
<gene>
    <name evidence="2" type="ORF">EGYM00163_LOCUS41267</name>
</gene>
<evidence type="ECO:0000256" key="1">
    <source>
        <dbReference type="SAM" id="MobiDB-lite"/>
    </source>
</evidence>
<protein>
    <submittedName>
        <fullName evidence="2">Uncharacterized protein</fullName>
    </submittedName>
</protein>
<organism evidence="2">
    <name type="scientific">Eutreptiella gymnastica</name>
    <dbReference type="NCBI Taxonomy" id="73025"/>
    <lineage>
        <taxon>Eukaryota</taxon>
        <taxon>Discoba</taxon>
        <taxon>Euglenozoa</taxon>
        <taxon>Euglenida</taxon>
        <taxon>Spirocuta</taxon>
        <taxon>Euglenophyceae</taxon>
        <taxon>Eutreptiales</taxon>
        <taxon>Eutreptiaceae</taxon>
        <taxon>Eutreptiella</taxon>
    </lineage>
</organism>
<evidence type="ECO:0000313" key="2">
    <source>
        <dbReference type="EMBL" id="CAE0829987.1"/>
    </source>
</evidence>